<keyword evidence="2" id="KW-1185">Reference proteome</keyword>
<evidence type="ECO:0000313" key="2">
    <source>
        <dbReference type="Proteomes" id="UP001642464"/>
    </source>
</evidence>
<reference evidence="1 2" key="1">
    <citation type="submission" date="2024-02" db="EMBL/GenBank/DDBJ databases">
        <authorList>
            <person name="Chen Y."/>
            <person name="Shah S."/>
            <person name="Dougan E. K."/>
            <person name="Thang M."/>
            <person name="Chan C."/>
        </authorList>
    </citation>
    <scope>NUCLEOTIDE SEQUENCE [LARGE SCALE GENOMIC DNA]</scope>
</reference>
<proteinExistence type="predicted"/>
<comment type="caution">
    <text evidence="1">The sequence shown here is derived from an EMBL/GenBank/DDBJ whole genome shotgun (WGS) entry which is preliminary data.</text>
</comment>
<gene>
    <name evidence="1" type="ORF">SCF082_LOCUS27659</name>
</gene>
<name>A0ABP0MF37_9DINO</name>
<evidence type="ECO:0000313" key="1">
    <source>
        <dbReference type="EMBL" id="CAK9050070.1"/>
    </source>
</evidence>
<accession>A0ABP0MF37</accession>
<dbReference type="EMBL" id="CAXAMM010021502">
    <property type="protein sequence ID" value="CAK9050070.1"/>
    <property type="molecule type" value="Genomic_DNA"/>
</dbReference>
<sequence length="367" mass="42318">MSELAAELESFRLQYPFDDAAYNYIVNSSLEVQKEVLHDFRPKNEGEQDYSALIISFTKKRRQFALERRHRFVPRADVVVPQLHPHVDIPVSREELEAFRVRYPCDEDAFRYVASSPPEVQRQIIQTFKPPREGEEDYSALVITFAKRCRNSSQTHIQTHIQTQAVPFRGPRAPPAGSGGGVNYEEFRARYPFDDATHYYLQRASAEVRIQVLRSFKPPREGEPDYSALLISFAKKVKDQSQHSRMTPHIPTPGPNPVPQWPVQPPRVQHTQPIPVYAHELPRPPRPTLGGNANNYALDGFRQKYPMDDRAFDFLKNAPPNVQAEVLERFSPQRQDTDYSALIISFAKKCREVPRPPMPASKRPRMF</sequence>
<organism evidence="1 2">
    <name type="scientific">Durusdinium trenchii</name>
    <dbReference type="NCBI Taxonomy" id="1381693"/>
    <lineage>
        <taxon>Eukaryota</taxon>
        <taxon>Sar</taxon>
        <taxon>Alveolata</taxon>
        <taxon>Dinophyceae</taxon>
        <taxon>Suessiales</taxon>
        <taxon>Symbiodiniaceae</taxon>
        <taxon>Durusdinium</taxon>
    </lineage>
</organism>
<dbReference type="Proteomes" id="UP001642464">
    <property type="component" value="Unassembled WGS sequence"/>
</dbReference>
<protein>
    <submittedName>
        <fullName evidence="1">Aspartyl/asparaginyl beta-hydroxylase</fullName>
    </submittedName>
</protein>